<dbReference type="PANTHER" id="PTHR47018">
    <property type="entry name" value="CXC DOMAIN-CONTAINING PROTEIN-RELATED"/>
    <property type="match status" value="1"/>
</dbReference>
<evidence type="ECO:0000313" key="1">
    <source>
        <dbReference type="EMBL" id="KAK9876443.1"/>
    </source>
</evidence>
<dbReference type="AlphaFoldDB" id="A0AAW1U1N3"/>
<organism evidence="1 2">
    <name type="scientific">Henosepilachna vigintioctopunctata</name>
    <dbReference type="NCBI Taxonomy" id="420089"/>
    <lineage>
        <taxon>Eukaryota</taxon>
        <taxon>Metazoa</taxon>
        <taxon>Ecdysozoa</taxon>
        <taxon>Arthropoda</taxon>
        <taxon>Hexapoda</taxon>
        <taxon>Insecta</taxon>
        <taxon>Pterygota</taxon>
        <taxon>Neoptera</taxon>
        <taxon>Endopterygota</taxon>
        <taxon>Coleoptera</taxon>
        <taxon>Polyphaga</taxon>
        <taxon>Cucujiformia</taxon>
        <taxon>Coccinelloidea</taxon>
        <taxon>Coccinellidae</taxon>
        <taxon>Epilachninae</taxon>
        <taxon>Epilachnini</taxon>
        <taxon>Henosepilachna</taxon>
    </lineage>
</organism>
<proteinExistence type="predicted"/>
<evidence type="ECO:0000313" key="2">
    <source>
        <dbReference type="Proteomes" id="UP001431783"/>
    </source>
</evidence>
<accession>A0AAW1U1N3</accession>
<reference evidence="1 2" key="1">
    <citation type="submission" date="2023-03" db="EMBL/GenBank/DDBJ databases">
        <title>Genome insight into feeding habits of ladybird beetles.</title>
        <authorList>
            <person name="Li H.-S."/>
            <person name="Huang Y.-H."/>
            <person name="Pang H."/>
        </authorList>
    </citation>
    <scope>NUCLEOTIDE SEQUENCE [LARGE SCALE GENOMIC DNA]</scope>
    <source>
        <strain evidence="1">SYSU_2023b</strain>
        <tissue evidence="1">Whole body</tissue>
    </source>
</reference>
<sequence>MAFFRAMGTYIECSGLVKILVQAKVLAGGSMNSFLDIKNFNRCQRLHPLTAAALQILHFEQYLSTTNVTLEAMDELLQTQMQNASNQVAYDVNETIELPDLLSRIFNGCNKFCNQTLIGENSKTAQFYYHYCELIDLYHRFSRSIRTSNFQLYLRELNFQYV</sequence>
<gene>
    <name evidence="1" type="ORF">WA026_012756</name>
</gene>
<dbReference type="PANTHER" id="PTHR47018:SF3">
    <property type="entry name" value="MYCBP-ASSOCIATED PROTEIN"/>
    <property type="match status" value="1"/>
</dbReference>
<comment type="caution">
    <text evidence="1">The sequence shown here is derived from an EMBL/GenBank/DDBJ whole genome shotgun (WGS) entry which is preliminary data.</text>
</comment>
<keyword evidence="2" id="KW-1185">Reference proteome</keyword>
<name>A0AAW1U1N3_9CUCU</name>
<protein>
    <submittedName>
        <fullName evidence="1">Uncharacterized protein</fullName>
    </submittedName>
</protein>
<dbReference type="Proteomes" id="UP001431783">
    <property type="component" value="Unassembled WGS sequence"/>
</dbReference>
<dbReference type="EMBL" id="JARQZJ010000036">
    <property type="protein sequence ID" value="KAK9876443.1"/>
    <property type="molecule type" value="Genomic_DNA"/>
</dbReference>